<dbReference type="PANTHER" id="PTHR30401:SF0">
    <property type="entry name" value="TRNA 2-SELENOURIDINE SYNTHASE"/>
    <property type="match status" value="1"/>
</dbReference>
<evidence type="ECO:0000313" key="4">
    <source>
        <dbReference type="Proteomes" id="UP000547209"/>
    </source>
</evidence>
<dbReference type="Proteomes" id="UP000547209">
    <property type="component" value="Unassembled WGS sequence"/>
</dbReference>
<name>A0A7X0RS43_9BACL</name>
<accession>A0A7X0RS43</accession>
<organism evidence="3 4">
    <name type="scientific">Cohnella nanjingensis</name>
    <dbReference type="NCBI Taxonomy" id="1387779"/>
    <lineage>
        <taxon>Bacteria</taxon>
        <taxon>Bacillati</taxon>
        <taxon>Bacillota</taxon>
        <taxon>Bacilli</taxon>
        <taxon>Bacillales</taxon>
        <taxon>Paenibacillaceae</taxon>
        <taxon>Cohnella</taxon>
    </lineage>
</organism>
<dbReference type="NCBIfam" id="NF008750">
    <property type="entry name" value="PRK11784.1-2"/>
    <property type="match status" value="1"/>
</dbReference>
<dbReference type="Pfam" id="PF00581">
    <property type="entry name" value="Rhodanese"/>
    <property type="match status" value="1"/>
</dbReference>
<keyword evidence="1" id="KW-0711">Selenium</keyword>
<dbReference type="SMART" id="SM00450">
    <property type="entry name" value="RHOD"/>
    <property type="match status" value="1"/>
</dbReference>
<dbReference type="NCBIfam" id="TIGR03167">
    <property type="entry name" value="tRNA_sel_U_synt"/>
    <property type="match status" value="1"/>
</dbReference>
<comment type="caution">
    <text evidence="3">The sequence shown here is derived from an EMBL/GenBank/DDBJ whole genome shotgun (WGS) entry which is preliminary data.</text>
</comment>
<protein>
    <submittedName>
        <fullName evidence="3">tRNA 2-selenouridine(34) synthase MnmH</fullName>
    </submittedName>
</protein>
<evidence type="ECO:0000313" key="3">
    <source>
        <dbReference type="EMBL" id="MBB6672674.1"/>
    </source>
</evidence>
<dbReference type="AlphaFoldDB" id="A0A7X0RS43"/>
<dbReference type="NCBIfam" id="NF008752">
    <property type="entry name" value="PRK11784.1-4"/>
    <property type="match status" value="1"/>
</dbReference>
<feature type="domain" description="Rhodanese" evidence="2">
    <location>
        <begin position="15"/>
        <end position="130"/>
    </location>
</feature>
<dbReference type="GO" id="GO:0043828">
    <property type="term" value="F:tRNA 2-selenouridine synthase activity"/>
    <property type="evidence" value="ECO:0007669"/>
    <property type="project" value="InterPro"/>
</dbReference>
<dbReference type="InterPro" id="IPR058840">
    <property type="entry name" value="AAA_SelU"/>
</dbReference>
<dbReference type="EMBL" id="JACJVP010000030">
    <property type="protein sequence ID" value="MBB6672674.1"/>
    <property type="molecule type" value="Genomic_DNA"/>
</dbReference>
<dbReference type="InterPro" id="IPR017582">
    <property type="entry name" value="SelU"/>
</dbReference>
<dbReference type="PANTHER" id="PTHR30401">
    <property type="entry name" value="TRNA 2-SELENOURIDINE SYNTHASE"/>
    <property type="match status" value="1"/>
</dbReference>
<sequence>MFQDIAIDVLFEKRKRGELILVDVRSPSEYREASIPGSLNIPLFDDAERAEIGTLYKQASVDAAKTRGLEIVSAKLPAFIKQFAALPGKTAVFCWRGGMRSKTTATVLSLMGIHAYRLTGGYRAYRRSVVDALSEMDFAPKLIVLHGNTGTGKTAILRALQARGCPALDLEAMAGHRGSAFGHIGLPAHNQKTFDALLFDELSRFEQAPYVFMEAESKRIGKVTVPDFLMRKKEEGLHVRIEMPVEARVNTILNDYRPEAHHEACLQAFRLIKSRLHTPVAAEIETLLEERRYDRAVALLLIHYYDPRYAHSSEAYESTALAAIRADTAEEAAEELLRLVGGGLAVQP</sequence>
<reference evidence="3 4" key="1">
    <citation type="submission" date="2020-08" db="EMBL/GenBank/DDBJ databases">
        <title>Cohnella phylogeny.</title>
        <authorList>
            <person name="Dunlap C."/>
        </authorList>
    </citation>
    <scope>NUCLEOTIDE SEQUENCE [LARGE SCALE GENOMIC DNA]</scope>
    <source>
        <strain evidence="3 4">DSM 28246</strain>
    </source>
</reference>
<dbReference type="InterPro" id="IPR027417">
    <property type="entry name" value="P-loop_NTPase"/>
</dbReference>
<dbReference type="SUPFAM" id="SSF52821">
    <property type="entry name" value="Rhodanese/Cell cycle control phosphatase"/>
    <property type="match status" value="1"/>
</dbReference>
<evidence type="ECO:0000259" key="2">
    <source>
        <dbReference type="PROSITE" id="PS50206"/>
    </source>
</evidence>
<dbReference type="InterPro" id="IPR001763">
    <property type="entry name" value="Rhodanese-like_dom"/>
</dbReference>
<dbReference type="RefSeq" id="WP_185670532.1">
    <property type="nucleotide sequence ID" value="NZ_JACJVP010000030.1"/>
</dbReference>
<dbReference type="Pfam" id="PF26341">
    <property type="entry name" value="AAA_SelU"/>
    <property type="match status" value="1"/>
</dbReference>
<evidence type="ECO:0000256" key="1">
    <source>
        <dbReference type="ARBA" id="ARBA00023266"/>
    </source>
</evidence>
<dbReference type="SUPFAM" id="SSF52540">
    <property type="entry name" value="P-loop containing nucleoside triphosphate hydrolases"/>
    <property type="match status" value="1"/>
</dbReference>
<gene>
    <name evidence="3" type="primary">mnmH</name>
    <name evidence="3" type="ORF">H7C19_18490</name>
</gene>
<dbReference type="InterPro" id="IPR036873">
    <property type="entry name" value="Rhodanese-like_dom_sf"/>
</dbReference>
<dbReference type="GO" id="GO:0002098">
    <property type="term" value="P:tRNA wobble uridine modification"/>
    <property type="evidence" value="ECO:0007669"/>
    <property type="project" value="InterPro"/>
</dbReference>
<dbReference type="Gene3D" id="3.40.250.10">
    <property type="entry name" value="Rhodanese-like domain"/>
    <property type="match status" value="1"/>
</dbReference>
<proteinExistence type="predicted"/>
<dbReference type="PROSITE" id="PS50206">
    <property type="entry name" value="RHODANESE_3"/>
    <property type="match status" value="1"/>
</dbReference>
<keyword evidence="4" id="KW-1185">Reference proteome</keyword>